<dbReference type="InterPro" id="IPR027417">
    <property type="entry name" value="P-loop_NTPase"/>
</dbReference>
<feature type="domain" description="Sulfotransferase" evidence="2">
    <location>
        <begin position="21"/>
        <end position="48"/>
    </location>
</feature>
<comment type="similarity">
    <text evidence="1">Belongs to the sulfotransferase 1 family.</text>
</comment>
<reference evidence="3" key="2">
    <citation type="submission" date="2025-09" db="UniProtKB">
        <authorList>
            <consortium name="Ensembl"/>
        </authorList>
    </citation>
    <scope>IDENTIFICATION</scope>
</reference>
<dbReference type="Ensembl" id="ENSACIT00000001386.1">
    <property type="protein sequence ID" value="ENSACIP00000001329.1"/>
    <property type="gene ID" value="ENSACIG00000001107.1"/>
</dbReference>
<keyword evidence="4" id="KW-1185">Reference proteome</keyword>
<dbReference type="SUPFAM" id="SSF52540">
    <property type="entry name" value="P-loop containing nucleoside triphosphate hydrolases"/>
    <property type="match status" value="1"/>
</dbReference>
<name>A0A3Q0QQ56_AMPCI</name>
<protein>
    <recommendedName>
        <fullName evidence="1">Sulfotransferase</fullName>
        <ecNumber evidence="1">2.8.2.-</ecNumber>
    </recommendedName>
</protein>
<dbReference type="EC" id="2.8.2.-" evidence="1"/>
<dbReference type="InterPro" id="IPR000863">
    <property type="entry name" value="Sulfotransferase_dom"/>
</dbReference>
<dbReference type="GO" id="GO:0008146">
    <property type="term" value="F:sulfotransferase activity"/>
    <property type="evidence" value="ECO:0007669"/>
    <property type="project" value="InterPro"/>
</dbReference>
<dbReference type="Proteomes" id="UP000261340">
    <property type="component" value="Unplaced"/>
</dbReference>
<reference evidence="3" key="1">
    <citation type="submission" date="2025-08" db="UniProtKB">
        <authorList>
            <consortium name="Ensembl"/>
        </authorList>
    </citation>
    <scope>IDENTIFICATION</scope>
</reference>
<proteinExistence type="inferred from homology"/>
<dbReference type="AlphaFoldDB" id="A0A3Q0QQ56"/>
<evidence type="ECO:0000256" key="1">
    <source>
        <dbReference type="RuleBase" id="RU361155"/>
    </source>
</evidence>
<dbReference type="Gene3D" id="3.40.50.300">
    <property type="entry name" value="P-loop containing nucleotide triphosphate hydrolases"/>
    <property type="match status" value="1"/>
</dbReference>
<accession>A0A3Q0QQ56</accession>
<dbReference type="Pfam" id="PF00685">
    <property type="entry name" value="Sulfotransfer_1"/>
    <property type="match status" value="1"/>
</dbReference>
<evidence type="ECO:0000259" key="2">
    <source>
        <dbReference type="Pfam" id="PF00685"/>
    </source>
</evidence>
<organism evidence="3 4">
    <name type="scientific">Amphilophus citrinellus</name>
    <name type="common">Midas cichlid</name>
    <name type="synonym">Cichlasoma citrinellum</name>
    <dbReference type="NCBI Taxonomy" id="61819"/>
    <lineage>
        <taxon>Eukaryota</taxon>
        <taxon>Metazoa</taxon>
        <taxon>Chordata</taxon>
        <taxon>Craniata</taxon>
        <taxon>Vertebrata</taxon>
        <taxon>Euteleostomi</taxon>
        <taxon>Actinopterygii</taxon>
        <taxon>Neopterygii</taxon>
        <taxon>Teleostei</taxon>
        <taxon>Neoteleostei</taxon>
        <taxon>Acanthomorphata</taxon>
        <taxon>Ovalentaria</taxon>
        <taxon>Cichlomorphae</taxon>
        <taxon>Cichliformes</taxon>
        <taxon>Cichlidae</taxon>
        <taxon>New World cichlids</taxon>
        <taxon>Cichlasomatinae</taxon>
        <taxon>Heroini</taxon>
        <taxon>Amphilophus</taxon>
    </lineage>
</organism>
<dbReference type="GeneTree" id="ENSGT00940000178707"/>
<sequence>VLCHFPPLLTCHGLLKSTVQRKVGDWKNHFTVAQNEHFDEDYKRKMKNPDLKFRALYCKVKTLE</sequence>
<dbReference type="STRING" id="61819.ENSACIP00000001329"/>
<evidence type="ECO:0000313" key="3">
    <source>
        <dbReference type="Ensembl" id="ENSACIP00000001329.1"/>
    </source>
</evidence>
<evidence type="ECO:0000313" key="4">
    <source>
        <dbReference type="Proteomes" id="UP000261340"/>
    </source>
</evidence>
<keyword evidence="1" id="KW-0808">Transferase</keyword>